<dbReference type="EMBL" id="JAUSUY010000014">
    <property type="protein sequence ID" value="MDT3427793.1"/>
    <property type="molecule type" value="Genomic_DNA"/>
</dbReference>
<proteinExistence type="predicted"/>
<protein>
    <submittedName>
        <fullName evidence="1">Uncharacterized protein</fullName>
    </submittedName>
</protein>
<accession>A0ABU3HAE1</accession>
<keyword evidence="2" id="KW-1185">Reference proteome</keyword>
<organism evidence="1 2">
    <name type="scientific">Paenibacillus forsythiae</name>
    <dbReference type="NCBI Taxonomy" id="365616"/>
    <lineage>
        <taxon>Bacteria</taxon>
        <taxon>Bacillati</taxon>
        <taxon>Bacillota</taxon>
        <taxon>Bacilli</taxon>
        <taxon>Bacillales</taxon>
        <taxon>Paenibacillaceae</taxon>
        <taxon>Paenibacillus</taxon>
    </lineage>
</organism>
<name>A0ABU3HAE1_9BACL</name>
<evidence type="ECO:0000313" key="2">
    <source>
        <dbReference type="Proteomes" id="UP001248709"/>
    </source>
</evidence>
<dbReference type="Proteomes" id="UP001248709">
    <property type="component" value="Unassembled WGS sequence"/>
</dbReference>
<sequence>MFCTIIGRVDVRPNDIKFAGVEVCGLVDSEKVLE</sequence>
<evidence type="ECO:0000313" key="1">
    <source>
        <dbReference type="EMBL" id="MDT3427793.1"/>
    </source>
</evidence>
<comment type="caution">
    <text evidence="1">The sequence shown here is derived from an EMBL/GenBank/DDBJ whole genome shotgun (WGS) entry which is preliminary data.</text>
</comment>
<reference evidence="1 2" key="1">
    <citation type="submission" date="2023-07" db="EMBL/GenBank/DDBJ databases">
        <title>Genomic Encyclopedia of Type Strains, Phase IV (KMG-IV): sequencing the most valuable type-strain genomes for metagenomic binning, comparative biology and taxonomic classification.</title>
        <authorList>
            <person name="Goeker M."/>
        </authorList>
    </citation>
    <scope>NUCLEOTIDE SEQUENCE [LARGE SCALE GENOMIC DNA]</scope>
    <source>
        <strain evidence="1 2">T98</strain>
    </source>
</reference>
<gene>
    <name evidence="1" type="ORF">J2Z22_003369</name>
</gene>